<dbReference type="InterPro" id="IPR002883">
    <property type="entry name" value="CBM10/Dockerin_dom"/>
</dbReference>
<feature type="domain" description="CBM10" evidence="5">
    <location>
        <begin position="24"/>
        <end position="63"/>
    </location>
</feature>
<reference evidence="7 8" key="1">
    <citation type="submission" date="2016-08" db="EMBL/GenBank/DDBJ databases">
        <title>Genomes of anaerobic fungi encode conserved fungal cellulosomes for biomass hydrolysis.</title>
        <authorList>
            <consortium name="DOE Joint Genome Institute"/>
            <person name="Haitjema C.H."/>
            <person name="Gilmore S.P."/>
            <person name="Henske J.K."/>
            <person name="Solomon K.V."/>
            <person name="De Groot R."/>
            <person name="Kuo A."/>
            <person name="Mondo S.J."/>
            <person name="Salamov A.A."/>
            <person name="Labutti K."/>
            <person name="Zhao Z."/>
            <person name="Chiniquy J."/>
            <person name="Barry K."/>
            <person name="Brewer H.M."/>
            <person name="Purvine S.O."/>
            <person name="Wright A.T."/>
            <person name="Boxma B."/>
            <person name="Van Alen T."/>
            <person name="Hackstein J.H."/>
            <person name="Baker S.E."/>
            <person name="Grigoriev I.V."/>
            <person name="O'Malley M.A."/>
        </authorList>
    </citation>
    <scope>NUCLEOTIDE SEQUENCE [LARGE SCALE GENOMIC DNA]</scope>
    <source>
        <strain evidence="8">finn</strain>
        <strain evidence="7">Finn</strain>
    </source>
</reference>
<evidence type="ECO:0000313" key="7">
    <source>
        <dbReference type="EMBL" id="ORX41557.1"/>
    </source>
</evidence>
<keyword evidence="1 4" id="KW-0732">Signal</keyword>
<accession>A0A1Y1UU67</accession>
<dbReference type="EMBL" id="MCFH01000083">
    <property type="protein sequence ID" value="ORX41551.1"/>
    <property type="molecule type" value="Genomic_DNA"/>
</dbReference>
<dbReference type="AlphaFoldDB" id="A0A1Y1UU67"/>
<reference evidence="7 8" key="2">
    <citation type="submission" date="2016-08" db="EMBL/GenBank/DDBJ databases">
        <title>Pervasive Adenine N6-methylation of Active Genes in Fungi.</title>
        <authorList>
            <consortium name="DOE Joint Genome Institute"/>
            <person name="Mondo S.J."/>
            <person name="Dannebaum R.O."/>
            <person name="Kuo R.C."/>
            <person name="Labutti K."/>
            <person name="Haridas S."/>
            <person name="Kuo A."/>
            <person name="Salamov A."/>
            <person name="Ahrendt S.R."/>
            <person name="Lipzen A."/>
            <person name="Sullivan W."/>
            <person name="Andreopoulos W.B."/>
            <person name="Clum A."/>
            <person name="Lindquist E."/>
            <person name="Daum C."/>
            <person name="Ramamoorthy G.K."/>
            <person name="Gryganskyi A."/>
            <person name="Culley D."/>
            <person name="Magnuson J.K."/>
            <person name="James T.Y."/>
            <person name="O'Malley M.A."/>
            <person name="Stajich J.E."/>
            <person name="Spatafora J.W."/>
            <person name="Visel A."/>
            <person name="Grigoriev I.V."/>
        </authorList>
    </citation>
    <scope>NUCLEOTIDE SEQUENCE [LARGE SCALE GENOMIC DNA]</scope>
    <source>
        <strain evidence="7">Finn</strain>
        <strain evidence="8">finn</strain>
    </source>
</reference>
<name>A0A1Y1UU67_9FUNG</name>
<dbReference type="GO" id="GO:0016787">
    <property type="term" value="F:hydrolase activity"/>
    <property type="evidence" value="ECO:0007669"/>
    <property type="project" value="UniProtKB-KW"/>
</dbReference>
<dbReference type="EMBL" id="MCFH01000083">
    <property type="protein sequence ID" value="ORX41557.1"/>
    <property type="molecule type" value="Genomic_DNA"/>
</dbReference>
<feature type="signal peptide" evidence="4">
    <location>
        <begin position="1"/>
        <end position="19"/>
    </location>
</feature>
<proteinExistence type="predicted"/>
<evidence type="ECO:0000313" key="8">
    <source>
        <dbReference type="Proteomes" id="UP000193719"/>
    </source>
</evidence>
<feature type="chain" id="PRO_5011083937" description="CBM10 domain-containing protein" evidence="4">
    <location>
        <begin position="20"/>
        <end position="123"/>
    </location>
</feature>
<dbReference type="OrthoDB" id="2174573at2759"/>
<evidence type="ECO:0000259" key="5">
    <source>
        <dbReference type="PROSITE" id="PS51763"/>
    </source>
</evidence>
<evidence type="ECO:0000256" key="4">
    <source>
        <dbReference type="SAM" id="SignalP"/>
    </source>
</evidence>
<evidence type="ECO:0000256" key="1">
    <source>
        <dbReference type="ARBA" id="ARBA00022729"/>
    </source>
</evidence>
<feature type="domain" description="CBM10" evidence="5">
    <location>
        <begin position="71"/>
        <end position="112"/>
    </location>
</feature>
<organism evidence="7 8">
    <name type="scientific">Piromyces finnis</name>
    <dbReference type="NCBI Taxonomy" id="1754191"/>
    <lineage>
        <taxon>Eukaryota</taxon>
        <taxon>Fungi</taxon>
        <taxon>Fungi incertae sedis</taxon>
        <taxon>Chytridiomycota</taxon>
        <taxon>Chytridiomycota incertae sedis</taxon>
        <taxon>Neocallimastigomycetes</taxon>
        <taxon>Neocallimastigales</taxon>
        <taxon>Neocallimastigaceae</taxon>
        <taxon>Piromyces</taxon>
    </lineage>
</organism>
<evidence type="ECO:0000313" key="6">
    <source>
        <dbReference type="EMBL" id="ORX41551.1"/>
    </source>
</evidence>
<dbReference type="Gene3D" id="3.90.1220.10">
    <property type="entry name" value="Cellulose docking domain, dockering"/>
    <property type="match status" value="1"/>
</dbReference>
<dbReference type="SUPFAM" id="SSF64571">
    <property type="entry name" value="Cellulose docking domain, dockering"/>
    <property type="match status" value="1"/>
</dbReference>
<dbReference type="InterPro" id="IPR009034">
    <property type="entry name" value="Dockerin_dom_fun_sf"/>
</dbReference>
<dbReference type="Pfam" id="PF02013">
    <property type="entry name" value="CBM_10"/>
    <property type="match status" value="1"/>
</dbReference>
<sequence>MKLINLILFIISIINFCVCVEISRCSGDVIRLGYLCCSLPCTVIYTDDDGDWAFQNNEWCGCGGDFRSSQKCPPEVFYKGYNCCRTCHYDSEIEKEDGIKWAWEDGRRCGVKYERFCPKKIES</sequence>
<protein>
    <recommendedName>
        <fullName evidence="5">CBM10 domain-containing protein</fullName>
    </recommendedName>
</protein>
<evidence type="ECO:0000256" key="3">
    <source>
        <dbReference type="ARBA" id="ARBA00022801"/>
    </source>
</evidence>
<gene>
    <name evidence="6" type="ORF">BCR36DRAFT_416682</name>
    <name evidence="7" type="ORF">BCR36DRAFT_416686</name>
</gene>
<keyword evidence="2" id="KW-0677">Repeat</keyword>
<dbReference type="PROSITE" id="PS51763">
    <property type="entry name" value="CBM10"/>
    <property type="match status" value="2"/>
</dbReference>
<evidence type="ECO:0000256" key="2">
    <source>
        <dbReference type="ARBA" id="ARBA00022737"/>
    </source>
</evidence>
<comment type="caution">
    <text evidence="7">The sequence shown here is derived from an EMBL/GenBank/DDBJ whole genome shotgun (WGS) entry which is preliminary data.</text>
</comment>
<keyword evidence="3" id="KW-0378">Hydrolase</keyword>
<keyword evidence="8" id="KW-1185">Reference proteome</keyword>
<dbReference type="Proteomes" id="UP000193719">
    <property type="component" value="Unassembled WGS sequence"/>
</dbReference>